<dbReference type="SUPFAM" id="SSF56281">
    <property type="entry name" value="Metallo-hydrolase/oxidoreductase"/>
    <property type="match status" value="1"/>
</dbReference>
<dbReference type="VEuPathDB" id="FungiDB:C8Q69DRAFT_453623"/>
<dbReference type="InterPro" id="IPR051682">
    <property type="entry name" value="Mito_Persulfide_Diox"/>
</dbReference>
<proteinExistence type="predicted"/>
<dbReference type="Pfam" id="PF00753">
    <property type="entry name" value="Lactamase_B"/>
    <property type="match status" value="1"/>
</dbReference>
<protein>
    <submittedName>
        <fullName evidence="3">Putative metallo-beta-lactamase domain protein</fullName>
    </submittedName>
</protein>
<dbReference type="GO" id="GO:0046872">
    <property type="term" value="F:metal ion binding"/>
    <property type="evidence" value="ECO:0007669"/>
    <property type="project" value="UniProtKB-KW"/>
</dbReference>
<dbReference type="PANTHER" id="PTHR43084:SF1">
    <property type="entry name" value="PERSULFIDE DIOXYGENASE ETHE1, MITOCHONDRIAL"/>
    <property type="match status" value="1"/>
</dbReference>
<organism evidence="3 4">
    <name type="scientific">Byssochlamys spectabilis</name>
    <name type="common">Paecilomyces variotii</name>
    <dbReference type="NCBI Taxonomy" id="264951"/>
    <lineage>
        <taxon>Eukaryota</taxon>
        <taxon>Fungi</taxon>
        <taxon>Dikarya</taxon>
        <taxon>Ascomycota</taxon>
        <taxon>Pezizomycotina</taxon>
        <taxon>Eurotiomycetes</taxon>
        <taxon>Eurotiomycetidae</taxon>
        <taxon>Eurotiales</taxon>
        <taxon>Thermoascaceae</taxon>
        <taxon>Paecilomyces</taxon>
    </lineage>
</organism>
<dbReference type="SMART" id="SM00849">
    <property type="entry name" value="Lactamase_B"/>
    <property type="match status" value="1"/>
</dbReference>
<dbReference type="GeneID" id="39598916"/>
<dbReference type="RefSeq" id="XP_028489731.1">
    <property type="nucleotide sequence ID" value="XM_028629639.1"/>
</dbReference>
<evidence type="ECO:0000313" key="3">
    <source>
        <dbReference type="EMBL" id="RWR00087.1"/>
    </source>
</evidence>
<evidence type="ECO:0000259" key="2">
    <source>
        <dbReference type="SMART" id="SM00849"/>
    </source>
</evidence>
<feature type="domain" description="Metallo-beta-lactamase" evidence="2">
    <location>
        <begin position="114"/>
        <end position="308"/>
    </location>
</feature>
<dbReference type="InterPro" id="IPR036866">
    <property type="entry name" value="RibonucZ/Hydroxyglut_hydro"/>
</dbReference>
<evidence type="ECO:0000313" key="4">
    <source>
        <dbReference type="Proteomes" id="UP000283841"/>
    </source>
</evidence>
<dbReference type="InterPro" id="IPR044528">
    <property type="entry name" value="POD-like_MBL-fold"/>
</dbReference>
<name>A0A443I7X1_BYSSP</name>
<sequence>MKSLRPHLINNWQPLSLLGGRTSATLPFHQRIAHNATYTAQTLPRSCSSSSGGVYQESCKRLLVSGRRTFSQPCMQTVRSKLPQHTPRVRAAYSTQRTATNEPIIHDVFESKTGTWQYVVADPSTLTAVIIDPVLDYDPATQVITTSSADQLLSLVKEKSYKVDRILETHVHADHITAATYLQKRLAAEQGHRPPISIGKRIGQVQKLFSQRYSVPREEYENVFSKLFDDDETFSIGEIQATAMHLPGHTPDHLGYKIGDNVFCGDSLFHVDIGTARCDFPGGSANDLYDSGRKLLSLPDHVKIWPGHDYPPEGRGPVPWISVKAHREKNTHLNDKVTEDEFVTFRKERDAKLAEPRLLHQSLQMNIRAGRLPKPTESGHRMLHLPLKLRGLEW</sequence>
<keyword evidence="4" id="KW-1185">Reference proteome</keyword>
<gene>
    <name evidence="3" type="ORF">C8Q69DRAFT_453623</name>
</gene>
<dbReference type="GO" id="GO:0070813">
    <property type="term" value="P:hydrogen sulfide metabolic process"/>
    <property type="evidence" value="ECO:0007669"/>
    <property type="project" value="TreeGrafter"/>
</dbReference>
<dbReference type="Gene3D" id="3.60.15.10">
    <property type="entry name" value="Ribonuclease Z/Hydroxyacylglutathione hydrolase-like"/>
    <property type="match status" value="1"/>
</dbReference>
<reference evidence="3 4" key="1">
    <citation type="journal article" date="2018" name="Front. Microbiol.">
        <title>Genomic and genetic insights into a cosmopolitan fungus, Paecilomyces variotii (Eurotiales).</title>
        <authorList>
            <person name="Urquhart A.S."/>
            <person name="Mondo S.J."/>
            <person name="Makela M.R."/>
            <person name="Hane J.K."/>
            <person name="Wiebenga A."/>
            <person name="He G."/>
            <person name="Mihaltcheva S."/>
            <person name="Pangilinan J."/>
            <person name="Lipzen A."/>
            <person name="Barry K."/>
            <person name="de Vries R.P."/>
            <person name="Grigoriev I.V."/>
            <person name="Idnurm A."/>
        </authorList>
    </citation>
    <scope>NUCLEOTIDE SEQUENCE [LARGE SCALE GENOMIC DNA]</scope>
    <source>
        <strain evidence="3 4">CBS 101075</strain>
    </source>
</reference>
<dbReference type="PANTHER" id="PTHR43084">
    <property type="entry name" value="PERSULFIDE DIOXYGENASE ETHE1"/>
    <property type="match status" value="1"/>
</dbReference>
<accession>A0A443I7X1</accession>
<comment type="caution">
    <text evidence="3">The sequence shown here is derived from an EMBL/GenBank/DDBJ whole genome shotgun (WGS) entry which is preliminary data.</text>
</comment>
<dbReference type="FunFam" id="3.60.15.10:FF:000033">
    <property type="entry name" value="MBL fold metallo-hydrolase"/>
    <property type="match status" value="1"/>
</dbReference>
<keyword evidence="1" id="KW-0479">Metal-binding</keyword>
<dbReference type="AlphaFoldDB" id="A0A443I7X1"/>
<dbReference type="GO" id="GO:0050313">
    <property type="term" value="F:sulfur dioxygenase activity"/>
    <property type="evidence" value="ECO:0007669"/>
    <property type="project" value="InterPro"/>
</dbReference>
<dbReference type="Proteomes" id="UP000283841">
    <property type="component" value="Unassembled WGS sequence"/>
</dbReference>
<dbReference type="CDD" id="cd07724">
    <property type="entry name" value="POD-like_MBL-fold"/>
    <property type="match status" value="1"/>
</dbReference>
<evidence type="ECO:0000256" key="1">
    <source>
        <dbReference type="ARBA" id="ARBA00022723"/>
    </source>
</evidence>
<dbReference type="STRING" id="264951.A0A443I7X1"/>
<dbReference type="InterPro" id="IPR001279">
    <property type="entry name" value="Metallo-B-lactamas"/>
</dbReference>
<dbReference type="EMBL" id="RCNU01000001">
    <property type="protein sequence ID" value="RWR00087.1"/>
    <property type="molecule type" value="Genomic_DNA"/>
</dbReference>
<dbReference type="GO" id="GO:0006749">
    <property type="term" value="P:glutathione metabolic process"/>
    <property type="evidence" value="ECO:0007669"/>
    <property type="project" value="InterPro"/>
</dbReference>